<dbReference type="EMBL" id="JBBBZM010000002">
    <property type="protein sequence ID" value="KAL0640629.1"/>
    <property type="molecule type" value="Genomic_DNA"/>
</dbReference>
<name>A0ABR3GXN3_9PEZI</name>
<comment type="caution">
    <text evidence="3">The sequence shown here is derived from an EMBL/GenBank/DDBJ whole genome shotgun (WGS) entry which is preliminary data.</text>
</comment>
<dbReference type="PANTHER" id="PTHR34706:SF1">
    <property type="entry name" value="VWFA DOMAIN-CONTAINING PROTEIN"/>
    <property type="match status" value="1"/>
</dbReference>
<feature type="region of interest" description="Disordered" evidence="1">
    <location>
        <begin position="1"/>
        <end position="61"/>
    </location>
</feature>
<dbReference type="PROSITE" id="PS50234">
    <property type="entry name" value="VWFA"/>
    <property type="match status" value="1"/>
</dbReference>
<dbReference type="PANTHER" id="PTHR34706">
    <property type="entry name" value="SLR1338 PROTEIN"/>
    <property type="match status" value="1"/>
</dbReference>
<feature type="domain" description="VWFA" evidence="2">
    <location>
        <begin position="75"/>
        <end position="266"/>
    </location>
</feature>
<evidence type="ECO:0000313" key="4">
    <source>
        <dbReference type="Proteomes" id="UP001447188"/>
    </source>
</evidence>
<keyword evidence="4" id="KW-1185">Reference proteome</keyword>
<evidence type="ECO:0000259" key="2">
    <source>
        <dbReference type="PROSITE" id="PS50234"/>
    </source>
</evidence>
<evidence type="ECO:0000313" key="3">
    <source>
        <dbReference type="EMBL" id="KAL0640629.1"/>
    </source>
</evidence>
<gene>
    <name evidence="3" type="ORF">Q9L58_000298</name>
</gene>
<dbReference type="InterPro" id="IPR036465">
    <property type="entry name" value="vWFA_dom_sf"/>
</dbReference>
<dbReference type="Pfam" id="PF00092">
    <property type="entry name" value="VWA"/>
    <property type="match status" value="1"/>
</dbReference>
<dbReference type="InterPro" id="IPR002035">
    <property type="entry name" value="VWF_A"/>
</dbReference>
<dbReference type="Proteomes" id="UP001447188">
    <property type="component" value="Unassembled WGS sequence"/>
</dbReference>
<dbReference type="SMART" id="SM00327">
    <property type="entry name" value="VWA"/>
    <property type="match status" value="1"/>
</dbReference>
<accession>A0ABR3GXN3</accession>
<protein>
    <recommendedName>
        <fullName evidence="2">VWFA domain-containing protein</fullName>
    </recommendedName>
</protein>
<sequence length="294" mass="31977">MSLRGLFGLPKSKSSSSKSSTYPADKKGDSSHLSGLPPPTYSSLSLNTNLQQPEPPHYNVSPSASEYYKRLAQFDTIFLIDDSGSMSGPNWSQTSDALAAVVPICTAHDSDGVDIYFLNSHAAHTNIRSSADVLAIFDAVRPSGATPTGRRLGDLFTRYMKLYKQDPNIKPINIIVITDGVATDPKKLEKNIIDTAKELDKLKAKDRQIGVQFFQVGSDEAATESLVELDNSLGEASGARDMVDTVSWRDMNGGNGLSAEGILKVVMGGIDKRMDRKWRFRGDSDGPNFLSGRR</sequence>
<evidence type="ECO:0000256" key="1">
    <source>
        <dbReference type="SAM" id="MobiDB-lite"/>
    </source>
</evidence>
<reference evidence="3 4" key="1">
    <citation type="submission" date="2024-02" db="EMBL/GenBank/DDBJ databases">
        <title>Discinaceae phylogenomics.</title>
        <authorList>
            <person name="Dirks A.C."/>
            <person name="James T.Y."/>
        </authorList>
    </citation>
    <scope>NUCLEOTIDE SEQUENCE [LARGE SCALE GENOMIC DNA]</scope>
    <source>
        <strain evidence="3 4">ACD0624</strain>
    </source>
</reference>
<dbReference type="Gene3D" id="3.40.50.410">
    <property type="entry name" value="von Willebrand factor, type A domain"/>
    <property type="match status" value="1"/>
</dbReference>
<feature type="compositionally biased region" description="Low complexity" evidence="1">
    <location>
        <begin position="11"/>
        <end position="20"/>
    </location>
</feature>
<feature type="compositionally biased region" description="Polar residues" evidence="1">
    <location>
        <begin position="41"/>
        <end position="52"/>
    </location>
</feature>
<organism evidence="3 4">
    <name type="scientific">Discina gigas</name>
    <dbReference type="NCBI Taxonomy" id="1032678"/>
    <lineage>
        <taxon>Eukaryota</taxon>
        <taxon>Fungi</taxon>
        <taxon>Dikarya</taxon>
        <taxon>Ascomycota</taxon>
        <taxon>Pezizomycotina</taxon>
        <taxon>Pezizomycetes</taxon>
        <taxon>Pezizales</taxon>
        <taxon>Discinaceae</taxon>
        <taxon>Discina</taxon>
    </lineage>
</organism>
<dbReference type="SUPFAM" id="SSF53300">
    <property type="entry name" value="vWA-like"/>
    <property type="match status" value="1"/>
</dbReference>
<proteinExistence type="predicted"/>